<dbReference type="Pfam" id="PF01451">
    <property type="entry name" value="LMWPc"/>
    <property type="match status" value="1"/>
</dbReference>
<comment type="similarity">
    <text evidence="1">Belongs to the low molecular weight phosphotyrosine protein phosphatase family.</text>
</comment>
<organism evidence="8">
    <name type="scientific">Acinetobacter baumannii</name>
    <dbReference type="NCBI Taxonomy" id="470"/>
    <lineage>
        <taxon>Bacteria</taxon>
        <taxon>Pseudomonadati</taxon>
        <taxon>Pseudomonadota</taxon>
        <taxon>Gammaproteobacteria</taxon>
        <taxon>Moraxellales</taxon>
        <taxon>Moraxellaceae</taxon>
        <taxon>Acinetobacter</taxon>
        <taxon>Acinetobacter calcoaceticus/baumannii complex</taxon>
    </lineage>
</organism>
<feature type="active site" evidence="6">
    <location>
        <position position="19"/>
    </location>
</feature>
<keyword evidence="4" id="KW-0904">Protein phosphatase</keyword>
<dbReference type="SUPFAM" id="SSF52788">
    <property type="entry name" value="Phosphotyrosine protein phosphatases I"/>
    <property type="match status" value="1"/>
</dbReference>
<dbReference type="InterPro" id="IPR050438">
    <property type="entry name" value="LMW_PTPase"/>
</dbReference>
<dbReference type="EC" id="3.1.3.48" evidence="2"/>
<feature type="active site" description="Proton donor" evidence="6">
    <location>
        <position position="118"/>
    </location>
</feature>
<name>A0A1J0YZ22_ACIBA</name>
<proteinExistence type="inferred from homology"/>
<gene>
    <name evidence="8" type="primary">wzb</name>
</gene>
<evidence type="ECO:0000256" key="5">
    <source>
        <dbReference type="ARBA" id="ARBA00051722"/>
    </source>
</evidence>
<dbReference type="InterPro" id="IPR036196">
    <property type="entry name" value="Ptyr_pPase_sf"/>
</dbReference>
<keyword evidence="3" id="KW-0378">Hydrolase</keyword>
<evidence type="ECO:0000256" key="4">
    <source>
        <dbReference type="ARBA" id="ARBA00022912"/>
    </source>
</evidence>
<dbReference type="CDD" id="cd16343">
    <property type="entry name" value="LMWPTP"/>
    <property type="match status" value="1"/>
</dbReference>
<evidence type="ECO:0000256" key="3">
    <source>
        <dbReference type="ARBA" id="ARBA00022801"/>
    </source>
</evidence>
<protein>
    <recommendedName>
        <fullName evidence="2">protein-tyrosine-phosphatase</fullName>
        <ecNumber evidence="2">3.1.3.48</ecNumber>
    </recommendedName>
</protein>
<evidence type="ECO:0000259" key="7">
    <source>
        <dbReference type="SMART" id="SM00226"/>
    </source>
</evidence>
<dbReference type="SMART" id="SM00226">
    <property type="entry name" value="LMWPc"/>
    <property type="match status" value="1"/>
</dbReference>
<dbReference type="PANTHER" id="PTHR11717">
    <property type="entry name" value="LOW MOLECULAR WEIGHT PROTEIN TYROSINE PHOSPHATASE"/>
    <property type="match status" value="1"/>
</dbReference>
<dbReference type="InterPro" id="IPR023485">
    <property type="entry name" value="Ptyr_pPase"/>
</dbReference>
<dbReference type="AlphaFoldDB" id="A0A1J0YZ22"/>
<sequence length="145" mass="16839">MITMQINNILVVCIGNICRSPMAEYLLKRQFPHLHIESAGISGLIGHNADEKAQLCMQRLGINMQAHLAQKLDAVHIKRADLILVMSYNQQKHIEQTWPFAKGKTFRLGHWQNKNIPDPYQHDQTVFDETCELIQKCLEDWKNYI</sequence>
<dbReference type="InterPro" id="IPR017867">
    <property type="entry name" value="Tyr_phospatase_low_mol_wt"/>
</dbReference>
<feature type="domain" description="Phosphotyrosine protein phosphatase I" evidence="7">
    <location>
        <begin position="7"/>
        <end position="144"/>
    </location>
</feature>
<evidence type="ECO:0000256" key="1">
    <source>
        <dbReference type="ARBA" id="ARBA00011063"/>
    </source>
</evidence>
<feature type="active site" description="Nucleophile" evidence="6">
    <location>
        <position position="13"/>
    </location>
</feature>
<evidence type="ECO:0000256" key="6">
    <source>
        <dbReference type="PIRSR" id="PIRSR617867-1"/>
    </source>
</evidence>
<dbReference type="PRINTS" id="PR00719">
    <property type="entry name" value="LMWPTPASE"/>
</dbReference>
<evidence type="ECO:0000313" key="8">
    <source>
        <dbReference type="EMBL" id="APE73814.1"/>
    </source>
</evidence>
<evidence type="ECO:0000256" key="2">
    <source>
        <dbReference type="ARBA" id="ARBA00013064"/>
    </source>
</evidence>
<dbReference type="PANTHER" id="PTHR11717:SF31">
    <property type="entry name" value="LOW MOLECULAR WEIGHT PROTEIN-TYROSINE-PHOSPHATASE ETP-RELATED"/>
    <property type="match status" value="1"/>
</dbReference>
<comment type="catalytic activity">
    <reaction evidence="5">
        <text>O-phospho-L-tyrosyl-[protein] + H2O = L-tyrosyl-[protein] + phosphate</text>
        <dbReference type="Rhea" id="RHEA:10684"/>
        <dbReference type="Rhea" id="RHEA-COMP:10136"/>
        <dbReference type="Rhea" id="RHEA-COMP:20101"/>
        <dbReference type="ChEBI" id="CHEBI:15377"/>
        <dbReference type="ChEBI" id="CHEBI:43474"/>
        <dbReference type="ChEBI" id="CHEBI:46858"/>
        <dbReference type="ChEBI" id="CHEBI:61978"/>
        <dbReference type="EC" id="3.1.3.48"/>
    </reaction>
</comment>
<reference evidence="8" key="1">
    <citation type="submission" date="2016-08" db="EMBL/GenBank/DDBJ databases">
        <title>Sequence of the Acinetobacter baumannii KL24 capsule biosynthesis gene cluster.</title>
        <authorList>
            <person name="Kenyon J.J."/>
            <person name="Hall R.M."/>
        </authorList>
    </citation>
    <scope>NUCLEOTIDE SEQUENCE</scope>
    <source>
        <strain evidence="8">RCH51</strain>
    </source>
</reference>
<accession>A0A1J0YZ22</accession>
<dbReference type="Gene3D" id="3.40.50.2300">
    <property type="match status" value="1"/>
</dbReference>
<dbReference type="EMBL" id="KX756650">
    <property type="protein sequence ID" value="APE73814.1"/>
    <property type="molecule type" value="Genomic_DNA"/>
</dbReference>
<dbReference type="GO" id="GO:0004725">
    <property type="term" value="F:protein tyrosine phosphatase activity"/>
    <property type="evidence" value="ECO:0007669"/>
    <property type="project" value="UniProtKB-EC"/>
</dbReference>